<dbReference type="OrthoDB" id="9815923at2"/>
<dbReference type="PANTHER" id="PTHR43630:SF2">
    <property type="entry name" value="GLYCOSYLTRANSFERASE"/>
    <property type="match status" value="1"/>
</dbReference>
<keyword evidence="3" id="KW-0808">Transferase</keyword>
<dbReference type="Gene3D" id="3.90.550.10">
    <property type="entry name" value="Spore Coat Polysaccharide Biosynthesis Protein SpsA, Chain A"/>
    <property type="match status" value="1"/>
</dbReference>
<feature type="domain" description="Glycosyltransferase 2-like" evidence="2">
    <location>
        <begin position="7"/>
        <end position="98"/>
    </location>
</feature>
<dbReference type="KEGG" id="fgg:FSB75_12410"/>
<dbReference type="InterPro" id="IPR029044">
    <property type="entry name" value="Nucleotide-diphossugar_trans"/>
</dbReference>
<gene>
    <name evidence="3" type="ORF">FSB75_12410</name>
</gene>
<keyword evidence="4" id="KW-1185">Reference proteome</keyword>
<reference evidence="3 4" key="1">
    <citation type="journal article" date="2015" name="Int. J. Syst. Evol. Microbiol.">
        <title>Flavisolibacter ginsenosidimutans sp. nov., with ginsenoside-converting activity isolated from soil used for cultivating ginseng.</title>
        <authorList>
            <person name="Zhao Y."/>
            <person name="Liu Q."/>
            <person name="Kang M.S."/>
            <person name="Jin F."/>
            <person name="Yu H."/>
            <person name="Im W.T."/>
        </authorList>
    </citation>
    <scope>NUCLEOTIDE SEQUENCE [LARGE SCALE GENOMIC DNA]</scope>
    <source>
        <strain evidence="3 4">Gsoil 636</strain>
    </source>
</reference>
<name>A0A5B8UJD8_9BACT</name>
<evidence type="ECO:0000259" key="2">
    <source>
        <dbReference type="Pfam" id="PF00535"/>
    </source>
</evidence>
<evidence type="ECO:0000313" key="4">
    <source>
        <dbReference type="Proteomes" id="UP000321204"/>
    </source>
</evidence>
<dbReference type="AlphaFoldDB" id="A0A5B8UJD8"/>
<proteinExistence type="inferred from homology"/>
<dbReference type="PANTHER" id="PTHR43630">
    <property type="entry name" value="POLY-BETA-1,6-N-ACETYL-D-GLUCOSAMINE SYNTHASE"/>
    <property type="match status" value="1"/>
</dbReference>
<sequence length="274" mass="30883">MLCITTVIITKNEARNIEACIRSAHAVSDDVIVVDCGSSDGTATIAGACGAKLIAVEWQCYGHSRNTGAAAAKHDWILSLDADERVSPELANALHGLDLNDGLCVYKIRRENYFAGKRLRYGTLGFEGVVRLYNRKFGQWDLFPVHEKLMTNVSKRKIKQPIIHLGISNLSEHEQKKEHYAFLGAQKYLQQNKKATFLKRFVSPLFNGAKSYFFQLGFLDGREGRQIAVTIAYYTWLKYKYLHQLRKQARGKEVVLQTAANVFASAPTSFFAKR</sequence>
<organism evidence="3 4">
    <name type="scientific">Flavisolibacter ginsenosidimutans</name>
    <dbReference type="NCBI Taxonomy" id="661481"/>
    <lineage>
        <taxon>Bacteria</taxon>
        <taxon>Pseudomonadati</taxon>
        <taxon>Bacteroidota</taxon>
        <taxon>Chitinophagia</taxon>
        <taxon>Chitinophagales</taxon>
        <taxon>Chitinophagaceae</taxon>
        <taxon>Flavisolibacter</taxon>
    </lineage>
</organism>
<dbReference type="SUPFAM" id="SSF53448">
    <property type="entry name" value="Nucleotide-diphospho-sugar transferases"/>
    <property type="match status" value="1"/>
</dbReference>
<dbReference type="Proteomes" id="UP000321204">
    <property type="component" value="Chromosome"/>
</dbReference>
<protein>
    <submittedName>
        <fullName evidence="3">Glycosyltransferase family 2 protein</fullName>
    </submittedName>
</protein>
<dbReference type="Pfam" id="PF00535">
    <property type="entry name" value="Glycos_transf_2"/>
    <property type="match status" value="1"/>
</dbReference>
<evidence type="ECO:0000256" key="1">
    <source>
        <dbReference type="ARBA" id="ARBA00038494"/>
    </source>
</evidence>
<dbReference type="InterPro" id="IPR001173">
    <property type="entry name" value="Glyco_trans_2-like"/>
</dbReference>
<dbReference type="CDD" id="cd02511">
    <property type="entry name" value="Beta4Glucosyltransferase"/>
    <property type="match status" value="1"/>
</dbReference>
<accession>A0A5B8UJD8</accession>
<comment type="similarity">
    <text evidence="1">Belongs to the glycosyltransferase 2 family. WaaE/KdtX subfamily.</text>
</comment>
<dbReference type="GO" id="GO:0016740">
    <property type="term" value="F:transferase activity"/>
    <property type="evidence" value="ECO:0007669"/>
    <property type="project" value="UniProtKB-KW"/>
</dbReference>
<dbReference type="EMBL" id="CP042433">
    <property type="protein sequence ID" value="QEC56663.1"/>
    <property type="molecule type" value="Genomic_DNA"/>
</dbReference>
<dbReference type="RefSeq" id="WP_146787841.1">
    <property type="nucleotide sequence ID" value="NZ_BAABIO010000003.1"/>
</dbReference>
<evidence type="ECO:0000313" key="3">
    <source>
        <dbReference type="EMBL" id="QEC56663.1"/>
    </source>
</evidence>